<dbReference type="STRING" id="1423795.FD12_GL002329"/>
<keyword evidence="1" id="KW-1133">Transmembrane helix</keyword>
<evidence type="ECO:0000256" key="1">
    <source>
        <dbReference type="SAM" id="Phobius"/>
    </source>
</evidence>
<dbReference type="Proteomes" id="UP000321569">
    <property type="component" value="Unassembled WGS sequence"/>
</dbReference>
<dbReference type="EMBL" id="BKAM01000091">
    <property type="protein sequence ID" value="GEP73540.1"/>
    <property type="molecule type" value="Genomic_DNA"/>
</dbReference>
<dbReference type="AlphaFoldDB" id="A0A512PQR6"/>
<keyword evidence="1" id="KW-0472">Membrane</keyword>
<organism evidence="2 3">
    <name type="scientific">Lentilactobacillus rapi</name>
    <dbReference type="NCBI Taxonomy" id="481723"/>
    <lineage>
        <taxon>Bacteria</taxon>
        <taxon>Bacillati</taxon>
        <taxon>Bacillota</taxon>
        <taxon>Bacilli</taxon>
        <taxon>Lactobacillales</taxon>
        <taxon>Lactobacillaceae</taxon>
        <taxon>Lentilactobacillus</taxon>
    </lineage>
</organism>
<comment type="caution">
    <text evidence="2">The sequence shown here is derived from an EMBL/GenBank/DDBJ whole genome shotgun (WGS) entry which is preliminary data.</text>
</comment>
<sequence>MKPREDPITKHPTKYTKISGIFGWIWLSCIPIVLVSAYLHITTLAVVMSFVGGLAAIGDSVCVFLDLWQRRNEIAREDHHD</sequence>
<dbReference type="PROSITE" id="PS51257">
    <property type="entry name" value="PROKAR_LIPOPROTEIN"/>
    <property type="match status" value="1"/>
</dbReference>
<accession>A0A512PQR6</accession>
<evidence type="ECO:0000313" key="2">
    <source>
        <dbReference type="EMBL" id="GEP73540.1"/>
    </source>
</evidence>
<dbReference type="RefSeq" id="WP_054748108.1">
    <property type="nucleotide sequence ID" value="NZ_BKAM01000091.1"/>
</dbReference>
<feature type="transmembrane region" description="Helical" evidence="1">
    <location>
        <begin position="21"/>
        <end position="41"/>
    </location>
</feature>
<keyword evidence="1" id="KW-0812">Transmembrane</keyword>
<gene>
    <name evidence="2" type="ORF">LRA02_24080</name>
</gene>
<name>A0A512PQR6_9LACO</name>
<protein>
    <submittedName>
        <fullName evidence="2">Uncharacterized protein</fullName>
    </submittedName>
</protein>
<reference evidence="2 3" key="1">
    <citation type="submission" date="2019-07" db="EMBL/GenBank/DDBJ databases">
        <title>Whole genome shotgun sequence of Lactobacillus rapi NBRC 109618.</title>
        <authorList>
            <person name="Hosoyama A."/>
            <person name="Uohara A."/>
            <person name="Ohji S."/>
            <person name="Ichikawa N."/>
        </authorList>
    </citation>
    <scope>NUCLEOTIDE SEQUENCE [LARGE SCALE GENOMIC DNA]</scope>
    <source>
        <strain evidence="2 3">NBRC 109618</strain>
    </source>
</reference>
<feature type="transmembrane region" description="Helical" evidence="1">
    <location>
        <begin position="47"/>
        <end position="68"/>
    </location>
</feature>
<evidence type="ECO:0000313" key="3">
    <source>
        <dbReference type="Proteomes" id="UP000321569"/>
    </source>
</evidence>
<proteinExistence type="predicted"/>